<comment type="pathway">
    <text evidence="1 8">Metabolic intermediate biosynthesis; chorismate biosynthesis; chorismate from D-erythrose 4-phosphate and phosphoenolpyruvate: step 6/7.</text>
</comment>
<keyword evidence="6 8" id="KW-0057">Aromatic amino acid biosynthesis</keyword>
<evidence type="ECO:0000256" key="8">
    <source>
        <dbReference type="HAMAP-Rule" id="MF_00210"/>
    </source>
</evidence>
<feature type="binding site" evidence="8">
    <location>
        <position position="169"/>
    </location>
    <ligand>
        <name>3-phosphoshikimate</name>
        <dbReference type="ChEBI" id="CHEBI:145989"/>
    </ligand>
</feature>
<comment type="subunit">
    <text evidence="8">Monomer.</text>
</comment>
<feature type="active site" description="Proton acceptor" evidence="8">
    <location>
        <position position="319"/>
    </location>
</feature>
<organism evidence="10 11">
    <name type="scientific">Acidipila rosea</name>
    <dbReference type="NCBI Taxonomy" id="768535"/>
    <lineage>
        <taxon>Bacteria</taxon>
        <taxon>Pseudomonadati</taxon>
        <taxon>Acidobacteriota</taxon>
        <taxon>Terriglobia</taxon>
        <taxon>Terriglobales</taxon>
        <taxon>Acidobacteriaceae</taxon>
        <taxon>Acidipila</taxon>
    </lineage>
</organism>
<evidence type="ECO:0000256" key="1">
    <source>
        <dbReference type="ARBA" id="ARBA00004811"/>
    </source>
</evidence>
<dbReference type="Gene3D" id="3.65.10.10">
    <property type="entry name" value="Enolpyruvate transferase domain"/>
    <property type="match status" value="2"/>
</dbReference>
<dbReference type="NCBIfam" id="TIGR01356">
    <property type="entry name" value="aroA"/>
    <property type="match status" value="1"/>
</dbReference>
<keyword evidence="11" id="KW-1185">Reference proteome</keyword>
<dbReference type="GO" id="GO:0008652">
    <property type="term" value="P:amino acid biosynthetic process"/>
    <property type="evidence" value="ECO:0007669"/>
    <property type="project" value="UniProtKB-KW"/>
</dbReference>
<keyword evidence="4 8" id="KW-0028">Amino-acid biosynthesis</keyword>
<dbReference type="GO" id="GO:0003866">
    <property type="term" value="F:3-phosphoshikimate 1-carboxyvinyltransferase activity"/>
    <property type="evidence" value="ECO:0007669"/>
    <property type="project" value="UniProtKB-UniRule"/>
</dbReference>
<feature type="binding site" evidence="8">
    <location>
        <position position="350"/>
    </location>
    <ligand>
        <name>phosphoenolpyruvate</name>
        <dbReference type="ChEBI" id="CHEBI:58702"/>
    </ligand>
</feature>
<evidence type="ECO:0000313" key="10">
    <source>
        <dbReference type="EMBL" id="TCK75681.1"/>
    </source>
</evidence>
<dbReference type="CDD" id="cd01556">
    <property type="entry name" value="EPSP_synthase"/>
    <property type="match status" value="1"/>
</dbReference>
<name>A0A4V2PVT8_9BACT</name>
<feature type="binding site" evidence="8">
    <location>
        <position position="126"/>
    </location>
    <ligand>
        <name>phosphoenolpyruvate</name>
        <dbReference type="ChEBI" id="CHEBI:58702"/>
    </ligand>
</feature>
<feature type="binding site" evidence="8">
    <location>
        <position position="319"/>
    </location>
    <ligand>
        <name>3-phosphoshikimate</name>
        <dbReference type="ChEBI" id="CHEBI:145989"/>
    </ligand>
</feature>
<dbReference type="SUPFAM" id="SSF55205">
    <property type="entry name" value="EPT/RTPC-like"/>
    <property type="match status" value="1"/>
</dbReference>
<feature type="binding site" evidence="8">
    <location>
        <position position="31"/>
    </location>
    <ligand>
        <name>3-phosphoshikimate</name>
        <dbReference type="ChEBI" id="CHEBI:145989"/>
    </ligand>
</feature>
<feature type="binding site" evidence="8">
    <location>
        <position position="98"/>
    </location>
    <ligand>
        <name>phosphoenolpyruvate</name>
        <dbReference type="ChEBI" id="CHEBI:58702"/>
    </ligand>
</feature>
<comment type="similarity">
    <text evidence="2 8">Belongs to the EPSP synthase family.</text>
</comment>
<keyword evidence="5 8" id="KW-0808">Transferase</keyword>
<dbReference type="HAMAP" id="MF_00210">
    <property type="entry name" value="EPSP_synth"/>
    <property type="match status" value="1"/>
</dbReference>
<evidence type="ECO:0000256" key="6">
    <source>
        <dbReference type="ARBA" id="ARBA00023141"/>
    </source>
</evidence>
<dbReference type="GO" id="GO:0009073">
    <property type="term" value="P:aromatic amino acid family biosynthetic process"/>
    <property type="evidence" value="ECO:0007669"/>
    <property type="project" value="UniProtKB-KW"/>
</dbReference>
<dbReference type="GO" id="GO:0005737">
    <property type="term" value="C:cytoplasm"/>
    <property type="evidence" value="ECO:0007669"/>
    <property type="project" value="UniProtKB-SubCell"/>
</dbReference>
<dbReference type="PANTHER" id="PTHR21090:SF5">
    <property type="entry name" value="PENTAFUNCTIONAL AROM POLYPEPTIDE"/>
    <property type="match status" value="1"/>
</dbReference>
<evidence type="ECO:0000256" key="4">
    <source>
        <dbReference type="ARBA" id="ARBA00022605"/>
    </source>
</evidence>
<feature type="binding site" evidence="8">
    <location>
        <position position="392"/>
    </location>
    <ligand>
        <name>phosphoenolpyruvate</name>
        <dbReference type="ChEBI" id="CHEBI:58702"/>
    </ligand>
</feature>
<dbReference type="UniPathway" id="UPA00053">
    <property type="reaction ID" value="UER00089"/>
</dbReference>
<feature type="binding site" evidence="8">
    <location>
        <position position="346"/>
    </location>
    <ligand>
        <name>3-phosphoshikimate</name>
        <dbReference type="ChEBI" id="CHEBI:145989"/>
    </ligand>
</feature>
<comment type="subcellular location">
    <subcellularLocation>
        <location evidence="8">Cytoplasm</location>
    </subcellularLocation>
</comment>
<dbReference type="EMBL" id="SMGK01000001">
    <property type="protein sequence ID" value="TCK75681.1"/>
    <property type="molecule type" value="Genomic_DNA"/>
</dbReference>
<feature type="binding site" evidence="8">
    <location>
        <position position="171"/>
    </location>
    <ligand>
        <name>3-phosphoshikimate</name>
        <dbReference type="ChEBI" id="CHEBI:145989"/>
    </ligand>
</feature>
<dbReference type="PROSITE" id="PS00885">
    <property type="entry name" value="EPSP_SYNTHASE_2"/>
    <property type="match status" value="1"/>
</dbReference>
<dbReference type="FunFam" id="3.65.10.10:FF:000005">
    <property type="entry name" value="3-phosphoshikimate 1-carboxyvinyltransferase"/>
    <property type="match status" value="1"/>
</dbReference>
<feature type="binding site" evidence="8">
    <location>
        <position position="26"/>
    </location>
    <ligand>
        <name>3-phosphoshikimate</name>
        <dbReference type="ChEBI" id="CHEBI:145989"/>
    </ligand>
</feature>
<dbReference type="Proteomes" id="UP000295210">
    <property type="component" value="Unassembled WGS sequence"/>
</dbReference>
<evidence type="ECO:0000256" key="2">
    <source>
        <dbReference type="ARBA" id="ARBA00009948"/>
    </source>
</evidence>
<keyword evidence="3 8" id="KW-0963">Cytoplasm</keyword>
<evidence type="ECO:0000256" key="7">
    <source>
        <dbReference type="ARBA" id="ARBA00044633"/>
    </source>
</evidence>
<dbReference type="PIRSF" id="PIRSF000505">
    <property type="entry name" value="EPSPS"/>
    <property type="match status" value="1"/>
</dbReference>
<dbReference type="EC" id="2.5.1.19" evidence="8"/>
<gene>
    <name evidence="8" type="primary">aroA</name>
    <name evidence="10" type="ORF">C7378_0671</name>
</gene>
<dbReference type="Pfam" id="PF00275">
    <property type="entry name" value="EPSP_synthase"/>
    <property type="match status" value="1"/>
</dbReference>
<evidence type="ECO:0000256" key="3">
    <source>
        <dbReference type="ARBA" id="ARBA00022490"/>
    </source>
</evidence>
<comment type="catalytic activity">
    <reaction evidence="7">
        <text>3-phosphoshikimate + phosphoenolpyruvate = 5-O-(1-carboxyvinyl)-3-phosphoshikimate + phosphate</text>
        <dbReference type="Rhea" id="RHEA:21256"/>
        <dbReference type="ChEBI" id="CHEBI:43474"/>
        <dbReference type="ChEBI" id="CHEBI:57701"/>
        <dbReference type="ChEBI" id="CHEBI:58702"/>
        <dbReference type="ChEBI" id="CHEBI:145989"/>
        <dbReference type="EC" id="2.5.1.19"/>
    </reaction>
    <physiologicalReaction direction="left-to-right" evidence="7">
        <dbReference type="Rhea" id="RHEA:21257"/>
    </physiologicalReaction>
</comment>
<proteinExistence type="inferred from homology"/>
<dbReference type="InterPro" id="IPR036968">
    <property type="entry name" value="Enolpyruvate_Tfrase_sf"/>
</dbReference>
<dbReference type="RefSeq" id="WP_131991633.1">
    <property type="nucleotide sequence ID" value="NZ_SMGK01000001.1"/>
</dbReference>
<dbReference type="InterPro" id="IPR001986">
    <property type="entry name" value="Enolpyruvate_Tfrase_dom"/>
</dbReference>
<comment type="caution">
    <text evidence="8">Lacks conserved residue(s) required for the propagation of feature annotation.</text>
</comment>
<evidence type="ECO:0000313" key="11">
    <source>
        <dbReference type="Proteomes" id="UP000295210"/>
    </source>
</evidence>
<accession>A0A4V2PVT8</accession>
<dbReference type="InterPro" id="IPR006264">
    <property type="entry name" value="EPSP_synthase"/>
</dbReference>
<evidence type="ECO:0000259" key="9">
    <source>
        <dbReference type="Pfam" id="PF00275"/>
    </source>
</evidence>
<dbReference type="AlphaFoldDB" id="A0A4V2PVT8"/>
<evidence type="ECO:0000256" key="5">
    <source>
        <dbReference type="ARBA" id="ARBA00022679"/>
    </source>
</evidence>
<comment type="function">
    <text evidence="8">Catalyzes the transfer of the enolpyruvyl moiety of phosphoenolpyruvate (PEP) to the 5-hydroxyl of shikimate-3-phosphate (S3P) to produce enolpyruvyl shikimate-3-phosphate and inorganic phosphate.</text>
</comment>
<feature type="binding site" evidence="8">
    <location>
        <position position="26"/>
    </location>
    <ligand>
        <name>phosphoenolpyruvate</name>
        <dbReference type="ChEBI" id="CHEBI:58702"/>
    </ligand>
</feature>
<dbReference type="PANTHER" id="PTHR21090">
    <property type="entry name" value="AROM/DEHYDROQUINATE SYNTHASE"/>
    <property type="match status" value="1"/>
</dbReference>
<protein>
    <recommendedName>
        <fullName evidence="8">3-phosphoshikimate 1-carboxyvinyltransferase</fullName>
        <ecNumber evidence="8">2.5.1.19</ecNumber>
    </recommendedName>
    <alternativeName>
        <fullName evidence="8">5-enolpyruvylshikimate-3-phosphate synthase</fullName>
        <shortName evidence="8">EPSP synthase</shortName>
        <shortName evidence="8">EPSPS</shortName>
    </alternativeName>
</protein>
<dbReference type="InterPro" id="IPR023193">
    <property type="entry name" value="EPSP_synthase_CS"/>
</dbReference>
<comment type="caution">
    <text evidence="10">The sequence shown here is derived from an EMBL/GenBank/DDBJ whole genome shotgun (WGS) entry which is preliminary data.</text>
</comment>
<feature type="domain" description="Enolpyruvate transferase" evidence="9">
    <location>
        <begin position="11"/>
        <end position="425"/>
    </location>
</feature>
<feature type="binding site" evidence="8">
    <location>
        <position position="171"/>
    </location>
    <ligand>
        <name>phosphoenolpyruvate</name>
        <dbReference type="ChEBI" id="CHEBI:58702"/>
    </ligand>
</feature>
<sequence>MNETLTEQIIRPARNINGSLRLPGDKSISHRYALLGGLAEGTTRLANFSTGADCASSLGCVEALGAEITRSEDGGVEIKGVGGRFAAPDAPLDCGNSGSTMRMLSGLLAPQAHTFTLVGDASLSRRPMERVRKPLMQMGAEIELTEGHAPVTIRGKALKGIDYTTPVPSAQVKTALLFAGMQAEGTTTVHESVRTRDHGELALRAFGANVERTLDSVSIAGGQTLRAIEAVVPGDISSAAFFFCAAALFPGSNLIFDGLGMNPTRATLCDVLTALGAHIGVLNLEDKFGELVGTVQINAPKDGMTGTTISGGLAAQLIDELPVLAAIAPYTANGIRIRDAKELRVKESDRIALVAKNLRAMGAEVEEFEDGLDVPGGQPLRGAVIDAGGDHRIAMAFSVAALRAEGETLIRGAESAAISFPEFFTLLDRVCER</sequence>
<dbReference type="InterPro" id="IPR013792">
    <property type="entry name" value="RNA3'P_cycl/enolpyr_Trfase_a/b"/>
</dbReference>
<dbReference type="GO" id="GO:0009423">
    <property type="term" value="P:chorismate biosynthetic process"/>
    <property type="evidence" value="ECO:0007669"/>
    <property type="project" value="UniProtKB-UniRule"/>
</dbReference>
<dbReference type="OrthoDB" id="9809920at2"/>
<feature type="binding site" evidence="8">
    <location>
        <position position="27"/>
    </location>
    <ligand>
        <name>3-phosphoshikimate</name>
        <dbReference type="ChEBI" id="CHEBI:145989"/>
    </ligand>
</feature>
<reference evidence="10 11" key="1">
    <citation type="submission" date="2019-03" db="EMBL/GenBank/DDBJ databases">
        <title>Genomic Encyclopedia of Type Strains, Phase IV (KMG-IV): sequencing the most valuable type-strain genomes for metagenomic binning, comparative biology and taxonomic classification.</title>
        <authorList>
            <person name="Goeker M."/>
        </authorList>
    </citation>
    <scope>NUCLEOTIDE SEQUENCE [LARGE SCALE GENOMIC DNA]</scope>
    <source>
        <strain evidence="10 11">DSM 103428</strain>
    </source>
</reference>